<evidence type="ECO:0000256" key="3">
    <source>
        <dbReference type="ARBA" id="ARBA00022839"/>
    </source>
</evidence>
<dbReference type="InterPro" id="IPR004843">
    <property type="entry name" value="Calcineurin-like_PHP"/>
</dbReference>
<evidence type="ECO:0000259" key="4">
    <source>
        <dbReference type="Pfam" id="PF00149"/>
    </source>
</evidence>
<sequence length="400" mass="44872">MKIAILADFHLGYAKFLEDSFEQAGDAFSQACKAADLVVILGDIFDTRIPKQEILARSFKLFRVAFEKKWDARLVSYDSRDGRKNYAEVPVVAIHGTHERRTKELVNPVELLEKAGFVVNAHSATAVFEKDGERVAFQGMGGVPEEYAKSAIEALSLKPVEGAFNIFLFHQSMKEFIPGEGLMGVEDLPKGFDLYLCGHMHTKMIEKLDGGTLLLIPGSTVITQMRKEDMEGKGFFIFDMKKREAAFHRIQTRPFLYDELEFKDAGVEEISRKTRSSIERLLKDKEGEKPVIKIKLKGTVAKGLNPSNLDASSFVREFEGRAVVEVDKDLESESLKDKIEKLRNLREGKMSVKDMGIEILKDKLKQYGFKSNVDAESLYALLSEEGKGVSDKALKGILGM</sequence>
<dbReference type="InterPro" id="IPR041796">
    <property type="entry name" value="Mre11_N"/>
</dbReference>
<keyword evidence="3" id="KW-0269">Exonuclease</keyword>
<reference evidence="6" key="1">
    <citation type="submission" date="2020-07" db="EMBL/GenBank/DDBJ databases">
        <title>Metabolic diversity and evolutionary history of the archaeal phylum ###Micrarchaeota### uncovered from a freshwater lake metagenome.</title>
        <authorList>
            <person name="Kadnikov V.V."/>
            <person name="Savvichev A.S."/>
            <person name="Mardanov A.V."/>
            <person name="Beletsky A.V."/>
            <person name="Chupakov A.V."/>
            <person name="Kokryatskaya N.M."/>
            <person name="Pimenov N.V."/>
            <person name="Ravin N.V."/>
        </authorList>
    </citation>
    <scope>NUCLEOTIDE SEQUENCE [LARGE SCALE GENOMIC DNA]</scope>
</reference>
<proteinExistence type="predicted"/>
<evidence type="ECO:0000313" key="5">
    <source>
        <dbReference type="EMBL" id="QLJ52296.1"/>
    </source>
</evidence>
<dbReference type="InterPro" id="IPR029052">
    <property type="entry name" value="Metallo-depent_PP-like"/>
</dbReference>
<name>A0A7D6BKX8_FERL1</name>
<dbReference type="GO" id="GO:0004527">
    <property type="term" value="F:exonuclease activity"/>
    <property type="evidence" value="ECO:0007669"/>
    <property type="project" value="UniProtKB-KW"/>
</dbReference>
<dbReference type="Proteomes" id="UP000510821">
    <property type="component" value="Chromosome"/>
</dbReference>
<keyword evidence="2" id="KW-0378">Hydrolase</keyword>
<dbReference type="KEGG" id="flt:Sv326_0121"/>
<dbReference type="PANTHER" id="PTHR30337:SF0">
    <property type="entry name" value="NUCLEASE SBCCD SUBUNIT D"/>
    <property type="match status" value="1"/>
</dbReference>
<dbReference type="Gene3D" id="3.60.21.10">
    <property type="match status" value="1"/>
</dbReference>
<evidence type="ECO:0000256" key="1">
    <source>
        <dbReference type="ARBA" id="ARBA00022722"/>
    </source>
</evidence>
<dbReference type="InterPro" id="IPR050535">
    <property type="entry name" value="DNA_Repair-Maintenance_Comp"/>
</dbReference>
<gene>
    <name evidence="5" type="ORF">Sv326_0121</name>
</gene>
<protein>
    <submittedName>
        <fullName evidence="5">DNA double-strand break repair protein Mre11</fullName>
    </submittedName>
</protein>
<dbReference type="AlphaFoldDB" id="A0A7D6BKX8"/>
<keyword evidence="1" id="KW-0540">Nuclease</keyword>
<feature type="domain" description="Calcineurin-like phosphoesterase" evidence="4">
    <location>
        <begin position="1"/>
        <end position="202"/>
    </location>
</feature>
<dbReference type="EMBL" id="CP058998">
    <property type="protein sequence ID" value="QLJ52296.1"/>
    <property type="molecule type" value="Genomic_DNA"/>
</dbReference>
<accession>A0A7D6BKX8</accession>
<dbReference type="CDD" id="cd00840">
    <property type="entry name" value="MPP_Mre11_N"/>
    <property type="match status" value="1"/>
</dbReference>
<organism evidence="5 6">
    <name type="scientific">Fermentimicrarchaeum limneticum</name>
    <dbReference type="NCBI Taxonomy" id="2795018"/>
    <lineage>
        <taxon>Archaea</taxon>
        <taxon>Candidatus Micrarchaeota</taxon>
        <taxon>Candidatus Fermentimicrarchaeales</taxon>
        <taxon>Candidatus Fermentimicrarchaeaceae</taxon>
        <taxon>Candidatus Fermentimicrarchaeum</taxon>
    </lineage>
</organism>
<evidence type="ECO:0000256" key="2">
    <source>
        <dbReference type="ARBA" id="ARBA00022801"/>
    </source>
</evidence>
<dbReference type="PANTHER" id="PTHR30337">
    <property type="entry name" value="COMPONENT OF ATP-DEPENDENT DSDNA EXONUCLEASE"/>
    <property type="match status" value="1"/>
</dbReference>
<evidence type="ECO:0000313" key="6">
    <source>
        <dbReference type="Proteomes" id="UP000510821"/>
    </source>
</evidence>
<dbReference type="SUPFAM" id="SSF56300">
    <property type="entry name" value="Metallo-dependent phosphatases"/>
    <property type="match status" value="1"/>
</dbReference>
<dbReference type="Pfam" id="PF00149">
    <property type="entry name" value="Metallophos"/>
    <property type="match status" value="1"/>
</dbReference>